<dbReference type="STRING" id="648757.Rvan_1404"/>
<name>E3I6L5_RHOVT</name>
<dbReference type="EMBL" id="CP002292">
    <property type="protein sequence ID" value="ADP70662.1"/>
    <property type="molecule type" value="Genomic_DNA"/>
</dbReference>
<dbReference type="KEGG" id="rva:Rvan_1404"/>
<organism evidence="2 3">
    <name type="scientific">Rhodomicrobium vannielii (strain ATCC 17100 / DSM 162 / LMG 4299 / NCIMB 10020 / ATH 3.1.1)</name>
    <dbReference type="NCBI Taxonomy" id="648757"/>
    <lineage>
        <taxon>Bacteria</taxon>
        <taxon>Pseudomonadati</taxon>
        <taxon>Pseudomonadota</taxon>
        <taxon>Alphaproteobacteria</taxon>
        <taxon>Hyphomicrobiales</taxon>
        <taxon>Hyphomicrobiaceae</taxon>
        <taxon>Rhodomicrobium</taxon>
    </lineage>
</organism>
<dbReference type="Pfam" id="PF10592">
    <property type="entry name" value="AIPR"/>
    <property type="match status" value="1"/>
</dbReference>
<accession>E3I6L5</accession>
<gene>
    <name evidence="2" type="ordered locus">Rvan_1404</name>
</gene>
<feature type="domain" description="Abortive phage infection protein C-terminal" evidence="1">
    <location>
        <begin position="244"/>
        <end position="553"/>
    </location>
</feature>
<sequence>MTDIVSFEDFKESWLESVTVDNPTTVQLGQRFAQKIVSQWLDTDDESLDITYCDGSGDGGIDIAVLERNSPAIADEDQEGDTWYIIQSKYGSAFAGTETLLLEGQKVIETLSGQRNNLSSLASGLLEKLINFRAKATEHDHIRLVYATVDPLTPKQQDALEYVRVMGRARLGQLFDVSAISIASIHDAQAEEAQLATRRHLTFPLNGHLTPAGTDLLVGSVSLPDLYTFLKAYQKRTGSLDQLYEKNVRRFLGGRVKVNKGMQGTLREAPEKFGLYNNGITITVSDFYPSGSGVYELVEPYVVNGCQTTRSIWEVLSSKLDTGGSGKNIKLDEWRERAEKGCVVAKIAKVGSDGEALLQDITRYTNSQNAVREKDFVAINQGFKTWHKELASEQYKLFLEIQRGGWDSQRAFQKQNPTSRQFTRFASALDLTKVYGAGWLAEPGLAFGKNPPFLPSGSVFNKMIAERPSGPQFGSRELYAAYLLLESGRKMGFGRGGITSRRQTKFLYYFVLINLLRDVLQKEQLSSTLVDITEAVIKLLEKQNDAGTSLEEIAAALIDSYMTESDENSVFHEEKFRDGNGFNFDLNGFLKWEQLGRSLEQTACLQAQLFFQKQFMGMSHSGGRTVRKTLSDYLKANNA</sequence>
<evidence type="ECO:0000313" key="2">
    <source>
        <dbReference type="EMBL" id="ADP70662.1"/>
    </source>
</evidence>
<dbReference type="InterPro" id="IPR018891">
    <property type="entry name" value="AIPR_C"/>
</dbReference>
<dbReference type="RefSeq" id="WP_013419064.1">
    <property type="nucleotide sequence ID" value="NC_014664.1"/>
</dbReference>
<proteinExistence type="predicted"/>
<evidence type="ECO:0000313" key="3">
    <source>
        <dbReference type="Proteomes" id="UP000001399"/>
    </source>
</evidence>
<protein>
    <submittedName>
        <fullName evidence="2">Abortive phage infection</fullName>
    </submittedName>
</protein>
<dbReference type="AlphaFoldDB" id="E3I6L5"/>
<reference evidence="3" key="1">
    <citation type="journal article" date="2011" name="J. Bacteriol.">
        <title>Genome sequences of eight morphologically diverse alphaproteobacteria.</title>
        <authorList>
            <consortium name="US DOE Joint Genome Institute"/>
            <person name="Brown P.J."/>
            <person name="Kysela D.T."/>
            <person name="Buechlein A."/>
            <person name="Hemmerich C."/>
            <person name="Brun Y.V."/>
        </authorList>
    </citation>
    <scope>NUCLEOTIDE SEQUENCE [LARGE SCALE GENOMIC DNA]</scope>
    <source>
        <strain evidence="3">ATCC 17100 / ATH 3.1.1 / DSM 162 / LMG 4299</strain>
    </source>
</reference>
<dbReference type="OrthoDB" id="9806213at2"/>
<dbReference type="HOGENOM" id="CLU_466636_0_0_5"/>
<evidence type="ECO:0000259" key="1">
    <source>
        <dbReference type="Pfam" id="PF10592"/>
    </source>
</evidence>
<keyword evidence="3" id="KW-1185">Reference proteome</keyword>
<dbReference type="Proteomes" id="UP000001399">
    <property type="component" value="Chromosome"/>
</dbReference>